<dbReference type="RefSeq" id="XP_062711855.1">
    <property type="nucleotide sequence ID" value="XM_062855871.1"/>
</dbReference>
<dbReference type="GeneID" id="134289663"/>
<feature type="domain" description="Reverse transcriptase" evidence="2">
    <location>
        <begin position="458"/>
        <end position="635"/>
    </location>
</feature>
<dbReference type="InterPro" id="IPR050951">
    <property type="entry name" value="Retrovirus_Pol_polyprotein"/>
</dbReference>
<proteinExistence type="predicted"/>
<dbReference type="PROSITE" id="PS50878">
    <property type="entry name" value="RT_POL"/>
    <property type="match status" value="1"/>
</dbReference>
<reference evidence="3" key="2">
    <citation type="submission" date="2025-05" db="UniProtKB">
        <authorList>
            <consortium name="EnsemblMetazoa"/>
        </authorList>
    </citation>
    <scope>IDENTIFICATION</scope>
    <source>
        <strain evidence="3">Foshan</strain>
    </source>
</reference>
<dbReference type="EnsemblMetazoa" id="AALFPA23_004257.R5115">
    <property type="protein sequence ID" value="AALFPA23_004257.P5115"/>
    <property type="gene ID" value="AALFPA23_004257"/>
</dbReference>
<feature type="region of interest" description="Disordered" evidence="1">
    <location>
        <begin position="226"/>
        <end position="255"/>
    </location>
</feature>
<name>A0ABM1XZD2_AEDAL</name>
<dbReference type="InterPro" id="IPR043128">
    <property type="entry name" value="Rev_trsase/Diguanyl_cyclase"/>
</dbReference>
<evidence type="ECO:0000256" key="1">
    <source>
        <dbReference type="SAM" id="MobiDB-lite"/>
    </source>
</evidence>
<accession>A0ABM1XZD2</accession>
<dbReference type="SUPFAM" id="SSF56672">
    <property type="entry name" value="DNA/RNA polymerases"/>
    <property type="match status" value="1"/>
</dbReference>
<dbReference type="InterPro" id="IPR043502">
    <property type="entry name" value="DNA/RNA_pol_sf"/>
</dbReference>
<evidence type="ECO:0000259" key="2">
    <source>
        <dbReference type="PROSITE" id="PS50878"/>
    </source>
</evidence>
<dbReference type="CDD" id="cd01647">
    <property type="entry name" value="RT_LTR"/>
    <property type="match status" value="1"/>
</dbReference>
<reference evidence="4" key="1">
    <citation type="journal article" date="2015" name="Proc. Natl. Acad. Sci. U.S.A.">
        <title>Genome sequence of the Asian Tiger mosquito, Aedes albopictus, reveals insights into its biology, genetics, and evolution.</title>
        <authorList>
            <person name="Chen X.G."/>
            <person name="Jiang X."/>
            <person name="Gu J."/>
            <person name="Xu M."/>
            <person name="Wu Y."/>
            <person name="Deng Y."/>
            <person name="Zhang C."/>
            <person name="Bonizzoni M."/>
            <person name="Dermauw W."/>
            <person name="Vontas J."/>
            <person name="Armbruster P."/>
            <person name="Huang X."/>
            <person name="Yang Y."/>
            <person name="Zhang H."/>
            <person name="He W."/>
            <person name="Peng H."/>
            <person name="Liu Y."/>
            <person name="Wu K."/>
            <person name="Chen J."/>
            <person name="Lirakis M."/>
            <person name="Topalis P."/>
            <person name="Van Leeuwen T."/>
            <person name="Hall A.B."/>
            <person name="Jiang X."/>
            <person name="Thorpe C."/>
            <person name="Mueller R.L."/>
            <person name="Sun C."/>
            <person name="Waterhouse R.M."/>
            <person name="Yan G."/>
            <person name="Tu Z.J."/>
            <person name="Fang X."/>
            <person name="James A.A."/>
        </authorList>
    </citation>
    <scope>NUCLEOTIDE SEQUENCE [LARGE SCALE GENOMIC DNA]</scope>
    <source>
        <strain evidence="4">Foshan</strain>
    </source>
</reference>
<evidence type="ECO:0000313" key="3">
    <source>
        <dbReference type="EnsemblMetazoa" id="AALFPA23_004257.P5115"/>
    </source>
</evidence>
<dbReference type="Gene3D" id="3.30.70.270">
    <property type="match status" value="2"/>
</dbReference>
<sequence length="746" mass="84726">MKASSITDGSMKKIQMLAMGRLELQNVFDGIPGADEESEESADPFAVARTKLDNHFSPKQHESFERYLFWMMSPETEEPIEKFVERVQQKAEKCAFGKTSLESRQIAVVDKIIQYAPGDLREKLLEKKHLTLDDCIKVVNSHQAVKYQASKMSEKSGTPLSTNVQKLYANSGRRNFVHSDSFQRNSSRCTKCGYNQHKPGERCPALNQLCVRCRGVGHFKAVCRSTARGPTEPSSAPAHLKRPYPTPTTSRNMPLFKKPRNVMHIETPEENNMESDEEELPVYNVGDNDELIQCKIGGVGIEMLIDSGSKYNLIDDATWSTMKMRNVQASNIRFDASKKFLAYGKVPLKLIAVFDAEIEILGTDRKLAVDTTFYVIEQGQQPLLGKLTAQQLGVLRIGLGSIEVDRVAVTKQHFPFIRDVELTLPIDRSVPPVIQPLRRCPVPLLDKVKAKLDDLLAQDIIERVEKPSSWVSPLVPILKDNGDLRMCIDMRRANQAIQRLNHPLPVFEEILPRIRNARYYSLLDMKESYYHVMLTEGCRDVTTFITNWGLYRFKRLFFGVNCAPELFQSLMESLLANCPNLIGFIDDFLVFGETEEAHDKALETVVRRFEEFGVQLNHQKCKFKQLEVIFLGHRLSEKGVLPSDDKVRSILNCRAPKSKEELRSFLGLVTFVSRFIPDLATANHPLRELVKQSSNFVWNQDHQVAFDSIKQRIGRLDYLGYYDPIDRTLVVTDASGVGLDAVLHSI</sequence>
<keyword evidence="4" id="KW-1185">Reference proteome</keyword>
<dbReference type="PANTHER" id="PTHR37984:SF11">
    <property type="entry name" value="INTEGRASE CATALYTIC DOMAIN-CONTAINING PROTEIN"/>
    <property type="match status" value="1"/>
</dbReference>
<dbReference type="Proteomes" id="UP000069940">
    <property type="component" value="Unassembled WGS sequence"/>
</dbReference>
<dbReference type="PANTHER" id="PTHR37984">
    <property type="entry name" value="PROTEIN CBG26694"/>
    <property type="match status" value="1"/>
</dbReference>
<dbReference type="InterPro" id="IPR000477">
    <property type="entry name" value="RT_dom"/>
</dbReference>
<dbReference type="Pfam" id="PF00078">
    <property type="entry name" value="RVT_1"/>
    <property type="match status" value="1"/>
</dbReference>
<protein>
    <recommendedName>
        <fullName evidence="2">Reverse transcriptase domain-containing protein</fullName>
    </recommendedName>
</protein>
<dbReference type="Gene3D" id="3.10.10.10">
    <property type="entry name" value="HIV Type 1 Reverse Transcriptase, subunit A, domain 1"/>
    <property type="match status" value="1"/>
</dbReference>
<evidence type="ECO:0000313" key="4">
    <source>
        <dbReference type="Proteomes" id="UP000069940"/>
    </source>
</evidence>
<organism evidence="3 4">
    <name type="scientific">Aedes albopictus</name>
    <name type="common">Asian tiger mosquito</name>
    <name type="synonym">Stegomyia albopicta</name>
    <dbReference type="NCBI Taxonomy" id="7160"/>
    <lineage>
        <taxon>Eukaryota</taxon>
        <taxon>Metazoa</taxon>
        <taxon>Ecdysozoa</taxon>
        <taxon>Arthropoda</taxon>
        <taxon>Hexapoda</taxon>
        <taxon>Insecta</taxon>
        <taxon>Pterygota</taxon>
        <taxon>Neoptera</taxon>
        <taxon>Endopterygota</taxon>
        <taxon>Diptera</taxon>
        <taxon>Nematocera</taxon>
        <taxon>Culicoidea</taxon>
        <taxon>Culicidae</taxon>
        <taxon>Culicinae</taxon>
        <taxon>Aedini</taxon>
        <taxon>Aedes</taxon>
        <taxon>Stegomyia</taxon>
    </lineage>
</organism>